<dbReference type="AlphaFoldDB" id="A0A6J7EK81"/>
<evidence type="ECO:0000313" key="1">
    <source>
        <dbReference type="EMBL" id="CAB4883496.1"/>
    </source>
</evidence>
<accession>A0A6J7EK81</accession>
<proteinExistence type="predicted"/>
<name>A0A6J7EK81_9ZZZZ</name>
<dbReference type="EMBL" id="CAFBLJ010000169">
    <property type="protein sequence ID" value="CAB4883496.1"/>
    <property type="molecule type" value="Genomic_DNA"/>
</dbReference>
<organism evidence="1">
    <name type="scientific">freshwater metagenome</name>
    <dbReference type="NCBI Taxonomy" id="449393"/>
    <lineage>
        <taxon>unclassified sequences</taxon>
        <taxon>metagenomes</taxon>
        <taxon>ecological metagenomes</taxon>
    </lineage>
</organism>
<gene>
    <name evidence="1" type="ORF">UFOPK3304_01874</name>
</gene>
<sequence length="85" mass="8439">MRTPTPVEPVNDTMSTLRLVVSAAAGAGLDDVMMLTTPGGNPTSCMISASSITASGSCGAGFITTVQPTARAGAILPAMLTKGKL</sequence>
<protein>
    <submittedName>
        <fullName evidence="1">Unannotated protein</fullName>
    </submittedName>
</protein>
<reference evidence="1" key="1">
    <citation type="submission" date="2020-05" db="EMBL/GenBank/DDBJ databases">
        <authorList>
            <person name="Chiriac C."/>
            <person name="Salcher M."/>
            <person name="Ghai R."/>
            <person name="Kavagutti S V."/>
        </authorList>
    </citation>
    <scope>NUCLEOTIDE SEQUENCE</scope>
</reference>